<dbReference type="PANTHER" id="PTHR47829:SF1">
    <property type="entry name" value="HAD FAMILY PHOSPHATASE"/>
    <property type="match status" value="1"/>
</dbReference>
<dbReference type="SUPFAM" id="SSF56112">
    <property type="entry name" value="Protein kinase-like (PK-like)"/>
    <property type="match status" value="1"/>
</dbReference>
<dbReference type="RefSeq" id="WP_380024949.1">
    <property type="nucleotide sequence ID" value="NZ_JBHSHC010000044.1"/>
</dbReference>
<dbReference type="InterPro" id="IPR011009">
    <property type="entry name" value="Kinase-like_dom_sf"/>
</dbReference>
<evidence type="ECO:0000313" key="3">
    <source>
        <dbReference type="Proteomes" id="UP001596002"/>
    </source>
</evidence>
<feature type="domain" description="Aminoglycoside phosphotransferase" evidence="1">
    <location>
        <begin position="41"/>
        <end position="266"/>
    </location>
</feature>
<keyword evidence="3" id="KW-1185">Reference proteome</keyword>
<organism evidence="2 3">
    <name type="scientific">Effusibacillus consociatus</name>
    <dbReference type="NCBI Taxonomy" id="1117041"/>
    <lineage>
        <taxon>Bacteria</taxon>
        <taxon>Bacillati</taxon>
        <taxon>Bacillota</taxon>
        <taxon>Bacilli</taxon>
        <taxon>Bacillales</taxon>
        <taxon>Alicyclobacillaceae</taxon>
        <taxon>Effusibacillus</taxon>
    </lineage>
</organism>
<evidence type="ECO:0000313" key="2">
    <source>
        <dbReference type="EMBL" id="MFC4767064.1"/>
    </source>
</evidence>
<dbReference type="CDD" id="cd05154">
    <property type="entry name" value="ACAD10_11_N-like"/>
    <property type="match status" value="1"/>
</dbReference>
<gene>
    <name evidence="2" type="ORF">ACFO8Q_06745</name>
</gene>
<dbReference type="Gene3D" id="3.30.200.20">
    <property type="entry name" value="Phosphorylase Kinase, domain 1"/>
    <property type="match status" value="1"/>
</dbReference>
<proteinExistence type="predicted"/>
<dbReference type="InterPro" id="IPR002575">
    <property type="entry name" value="Aminoglycoside_PTrfase"/>
</dbReference>
<dbReference type="PANTHER" id="PTHR47829">
    <property type="entry name" value="HYDROLASE, PUTATIVE (AFU_ORTHOLOGUE AFUA_1G12880)-RELATED"/>
    <property type="match status" value="1"/>
</dbReference>
<reference evidence="3" key="1">
    <citation type="journal article" date="2019" name="Int. J. Syst. Evol. Microbiol.">
        <title>The Global Catalogue of Microorganisms (GCM) 10K type strain sequencing project: providing services to taxonomists for standard genome sequencing and annotation.</title>
        <authorList>
            <consortium name="The Broad Institute Genomics Platform"/>
            <consortium name="The Broad Institute Genome Sequencing Center for Infectious Disease"/>
            <person name="Wu L."/>
            <person name="Ma J."/>
        </authorList>
    </citation>
    <scope>NUCLEOTIDE SEQUENCE [LARGE SCALE GENOMIC DNA]</scope>
    <source>
        <strain evidence="3">WYCCWR 12678</strain>
    </source>
</reference>
<dbReference type="EMBL" id="JBHSHC010000044">
    <property type="protein sequence ID" value="MFC4767064.1"/>
    <property type="molecule type" value="Genomic_DNA"/>
</dbReference>
<name>A0ABV9PZW3_9BACL</name>
<dbReference type="Pfam" id="PF01636">
    <property type="entry name" value="APH"/>
    <property type="match status" value="1"/>
</dbReference>
<protein>
    <submittedName>
        <fullName evidence="2">Phosphotransferase family protein</fullName>
    </submittedName>
</protein>
<comment type="caution">
    <text evidence="2">The sequence shown here is derived from an EMBL/GenBank/DDBJ whole genome shotgun (WGS) entry which is preliminary data.</text>
</comment>
<evidence type="ECO:0000259" key="1">
    <source>
        <dbReference type="Pfam" id="PF01636"/>
    </source>
</evidence>
<dbReference type="Gene3D" id="3.90.1200.10">
    <property type="match status" value="1"/>
</dbReference>
<accession>A0ABV9PZW3</accession>
<sequence>MMQKALKDTIPVRPGEELNSEAVERFLRSQIEEIPKEELVIEQFPSGHSNLTYLLRCGDWEAVLRRPPFGPVAPKAHDMERESRILSLIHRVFPLAPKPYVFSDDLSILGAPFYVMERKKGIVLDRKWPEGIDHSPELCRRISESAVDTLVALHAIDWKEAGLESIGRPEGFMERQVRGWIGRYERAKTDEIPVVEETVNWMLNSLPESPPATLIHNDFKLNNMVFSANDPAQVTAVLDWEMTTIGDPLSDLAITISYWDEADDAENLRSGFTSVTSAPGFISRREFLEMYAAKSGRDTQEIDFYLTYAYFKVAVICQQIYFRWKKGQTQDPRFERLGKVTENLMNLAHRIAMDGF</sequence>
<dbReference type="Proteomes" id="UP001596002">
    <property type="component" value="Unassembled WGS sequence"/>
</dbReference>
<dbReference type="InterPro" id="IPR041726">
    <property type="entry name" value="ACAD10_11_N"/>
</dbReference>
<dbReference type="InterPro" id="IPR052898">
    <property type="entry name" value="ACAD10-like"/>
</dbReference>